<dbReference type="GO" id="GO:0003964">
    <property type="term" value="F:RNA-directed DNA polymerase activity"/>
    <property type="evidence" value="ECO:0007669"/>
    <property type="project" value="UniProtKB-KW"/>
</dbReference>
<dbReference type="PROSITE" id="PS50878">
    <property type="entry name" value="RT_POL"/>
    <property type="match status" value="1"/>
</dbReference>
<organism evidence="12 13">
    <name type="scientific">Photorhabdus khanii</name>
    <dbReference type="NCBI Taxonomy" id="1004150"/>
    <lineage>
        <taxon>Bacteria</taxon>
        <taxon>Pseudomonadati</taxon>
        <taxon>Pseudomonadota</taxon>
        <taxon>Gammaproteobacteria</taxon>
        <taxon>Enterobacterales</taxon>
        <taxon>Morganellaceae</taxon>
        <taxon>Photorhabdus</taxon>
    </lineage>
</organism>
<evidence type="ECO:0000256" key="1">
    <source>
        <dbReference type="ARBA" id="ARBA00012493"/>
    </source>
</evidence>
<dbReference type="Pfam" id="PF00078">
    <property type="entry name" value="RVT_1"/>
    <property type="match status" value="1"/>
</dbReference>
<dbReference type="RefSeq" id="WP_152963840.1">
    <property type="nucleotide sequence ID" value="NZ_CAWOZU010000003.1"/>
</dbReference>
<keyword evidence="3 12" id="KW-0548">Nucleotidyltransferase</keyword>
<dbReference type="InterPro" id="IPR000477">
    <property type="entry name" value="RT_dom"/>
</dbReference>
<keyword evidence="5" id="KW-0460">Magnesium</keyword>
<dbReference type="Proteomes" id="UP000481739">
    <property type="component" value="Unassembled WGS sequence"/>
</dbReference>
<evidence type="ECO:0000259" key="11">
    <source>
        <dbReference type="PROSITE" id="PS50878"/>
    </source>
</evidence>
<dbReference type="AlphaFoldDB" id="A0A7C9GM05"/>
<keyword evidence="7" id="KW-0051">Antiviral defense</keyword>
<dbReference type="InterPro" id="IPR043502">
    <property type="entry name" value="DNA/RNA_pol_sf"/>
</dbReference>
<dbReference type="EMBL" id="WHZZ01000012">
    <property type="protein sequence ID" value="MQL50077.1"/>
    <property type="molecule type" value="Genomic_DNA"/>
</dbReference>
<dbReference type="CDD" id="cd01651">
    <property type="entry name" value="RT_G2_intron"/>
    <property type="match status" value="1"/>
</dbReference>
<dbReference type="GO" id="GO:0003723">
    <property type="term" value="F:RNA binding"/>
    <property type="evidence" value="ECO:0007669"/>
    <property type="project" value="InterPro"/>
</dbReference>
<comment type="catalytic activity">
    <reaction evidence="9">
        <text>DNA(n) + a 2'-deoxyribonucleoside 5'-triphosphate = DNA(n+1) + diphosphate</text>
        <dbReference type="Rhea" id="RHEA:22508"/>
        <dbReference type="Rhea" id="RHEA-COMP:17339"/>
        <dbReference type="Rhea" id="RHEA-COMP:17340"/>
        <dbReference type="ChEBI" id="CHEBI:33019"/>
        <dbReference type="ChEBI" id="CHEBI:61560"/>
        <dbReference type="ChEBI" id="CHEBI:173112"/>
        <dbReference type="EC" id="2.7.7.49"/>
    </reaction>
</comment>
<comment type="caution">
    <text evidence="12">The sequence shown here is derived from an EMBL/GenBank/DDBJ whole genome shotgun (WGS) entry which is preliminary data.</text>
</comment>
<protein>
    <recommendedName>
        <fullName evidence="1">RNA-directed DNA polymerase</fullName>
        <ecNumber evidence="1">2.7.7.49</ecNumber>
    </recommendedName>
</protein>
<dbReference type="GO" id="GO:0051607">
    <property type="term" value="P:defense response to virus"/>
    <property type="evidence" value="ECO:0007669"/>
    <property type="project" value="UniProtKB-KW"/>
</dbReference>
<comment type="similarity">
    <text evidence="8">Belongs to the bacterial reverse transcriptase family.</text>
</comment>
<dbReference type="GO" id="GO:0046872">
    <property type="term" value="F:metal ion binding"/>
    <property type="evidence" value="ECO:0007669"/>
    <property type="project" value="UniProtKB-KW"/>
</dbReference>
<sequence>MPINDAQRQKNATTGQDSEQKSSKQPCGAETDTAVSGQTKAEMPLTMETVIERSNMMLAYQRVVENKGAAGVDNLSIQALKPWLKRHWASVKRALMAGEYLPRAIRKMDIPKPDGGVRTLGIPTVVDRLIQQAIAQKLSPLVEPTFSRSSYGFRPSRNAWQAVQQAQAHMNSGKRWVVDMDLEKFFDKVDHDILMSRLARIIKDKCVLKLIRRYLEAPMRDGKEHIKRTQGMPQGGPLSPLLSNILLDELDKELEKRGHLFCRYADDCNIYVRSRKAGEHLLNDLSDYLERGLKLSINKKKSAVARPWERKFLGYSVTWHKSVRLKIASSIISRLKEKIRNLTTGHCSKSVKRVIDELTPVLRGWISYFRYTAVKGVLEELDSWINRKLRCLLWRQWKRPYTRAKKLMAAGLPEQRAWSSACNQRGAWWNAGSSHMNQAIKVSLLRKAGLLSLLEQHRQFQR</sequence>
<evidence type="ECO:0000256" key="7">
    <source>
        <dbReference type="ARBA" id="ARBA00023118"/>
    </source>
</evidence>
<gene>
    <name evidence="12" type="primary">ltrA</name>
    <name evidence="12" type="ORF">GEA64_19835</name>
</gene>
<feature type="region of interest" description="Disordered" evidence="10">
    <location>
        <begin position="1"/>
        <end position="41"/>
    </location>
</feature>
<evidence type="ECO:0000256" key="5">
    <source>
        <dbReference type="ARBA" id="ARBA00022842"/>
    </source>
</evidence>
<keyword evidence="2 12" id="KW-0808">Transferase</keyword>
<keyword evidence="4" id="KW-0479">Metal-binding</keyword>
<evidence type="ECO:0000256" key="8">
    <source>
        <dbReference type="ARBA" id="ARBA00034120"/>
    </source>
</evidence>
<evidence type="ECO:0000313" key="12">
    <source>
        <dbReference type="EMBL" id="MQL50077.1"/>
    </source>
</evidence>
<evidence type="ECO:0000256" key="6">
    <source>
        <dbReference type="ARBA" id="ARBA00022918"/>
    </source>
</evidence>
<feature type="domain" description="Reverse transcriptase" evidence="11">
    <location>
        <begin position="91"/>
        <end position="317"/>
    </location>
</feature>
<dbReference type="InterPro" id="IPR051083">
    <property type="entry name" value="GrpII_Intron_Splice-Mob/Def"/>
</dbReference>
<dbReference type="PRINTS" id="PR00866">
    <property type="entry name" value="RNADNAPOLMS"/>
</dbReference>
<proteinExistence type="inferred from homology"/>
<dbReference type="NCBIfam" id="TIGR04416">
    <property type="entry name" value="group_II_RT_mat"/>
    <property type="match status" value="1"/>
</dbReference>
<dbReference type="SUPFAM" id="SSF56672">
    <property type="entry name" value="DNA/RNA polymerases"/>
    <property type="match status" value="1"/>
</dbReference>
<reference evidence="12 13" key="1">
    <citation type="journal article" date="2019" name="Nature">
        <title>A new antibiotic selectively kills Gram-negative pathogens.</title>
        <authorList>
            <person name="Imai Y."/>
            <person name="Meyer K.J."/>
            <person name="Iinishi A."/>
            <person name="Favre-Godal Q."/>
            <person name="Green R."/>
            <person name="Manuse S."/>
            <person name="Caboni M."/>
            <person name="Mori M."/>
            <person name="Niles S."/>
            <person name="Ghiglieri M."/>
            <person name="Honrao C."/>
            <person name="Ma X."/>
            <person name="Guo J.J."/>
            <person name="Makriyannis A."/>
            <person name="Linares-Otoya L."/>
            <person name="Boehringer N."/>
            <person name="Wuisan Z.G."/>
            <person name="Kaur H."/>
            <person name="Wu R."/>
            <person name="Mateus A."/>
            <person name="Typas A."/>
            <person name="Savitski M.M."/>
            <person name="Espinoza J.L."/>
            <person name="O'Rourke A."/>
            <person name="Nelson K.E."/>
            <person name="Hiller S."/>
            <person name="Noinaj N."/>
            <person name="Schaeberle T.F."/>
            <person name="D'Onofrio A."/>
            <person name="Lewis K."/>
        </authorList>
    </citation>
    <scope>NUCLEOTIDE SEQUENCE [LARGE SCALE GENOMIC DNA]</scope>
    <source>
        <strain evidence="12 13">HGB 1456</strain>
    </source>
</reference>
<evidence type="ECO:0000256" key="9">
    <source>
        <dbReference type="ARBA" id="ARBA00048173"/>
    </source>
</evidence>
<dbReference type="PANTHER" id="PTHR34047:SF8">
    <property type="entry name" value="PROTEIN YKFC"/>
    <property type="match status" value="1"/>
</dbReference>
<dbReference type="InterPro" id="IPR030931">
    <property type="entry name" value="Group_II_RT_mat"/>
</dbReference>
<dbReference type="InterPro" id="IPR000123">
    <property type="entry name" value="Reverse_transcriptase_msDNA"/>
</dbReference>
<dbReference type="Pfam" id="PF08388">
    <property type="entry name" value="GIIM"/>
    <property type="match status" value="1"/>
</dbReference>
<dbReference type="InterPro" id="IPR013597">
    <property type="entry name" value="Mat_intron_G2"/>
</dbReference>
<evidence type="ECO:0000313" key="13">
    <source>
        <dbReference type="Proteomes" id="UP000481739"/>
    </source>
</evidence>
<accession>A0A7C9GM05</accession>
<dbReference type="Gene3D" id="3.30.70.270">
    <property type="match status" value="1"/>
</dbReference>
<name>A0A7C9GM05_9GAMM</name>
<evidence type="ECO:0000256" key="2">
    <source>
        <dbReference type="ARBA" id="ARBA00022679"/>
    </source>
</evidence>
<dbReference type="InterPro" id="IPR043128">
    <property type="entry name" value="Rev_trsase/Diguanyl_cyclase"/>
</dbReference>
<dbReference type="PANTHER" id="PTHR34047">
    <property type="entry name" value="NUCLEAR INTRON MATURASE 1, MITOCHONDRIAL-RELATED"/>
    <property type="match status" value="1"/>
</dbReference>
<dbReference type="EC" id="2.7.7.49" evidence="1"/>
<evidence type="ECO:0000256" key="3">
    <source>
        <dbReference type="ARBA" id="ARBA00022695"/>
    </source>
</evidence>
<evidence type="ECO:0000256" key="4">
    <source>
        <dbReference type="ARBA" id="ARBA00022723"/>
    </source>
</evidence>
<keyword evidence="6 12" id="KW-0695">RNA-directed DNA polymerase</keyword>
<evidence type="ECO:0000256" key="10">
    <source>
        <dbReference type="SAM" id="MobiDB-lite"/>
    </source>
</evidence>